<organism evidence="3 4">
    <name type="scientific">Nocardia panacis</name>
    <dbReference type="NCBI Taxonomy" id="2340916"/>
    <lineage>
        <taxon>Bacteria</taxon>
        <taxon>Bacillati</taxon>
        <taxon>Actinomycetota</taxon>
        <taxon>Actinomycetes</taxon>
        <taxon>Mycobacteriales</taxon>
        <taxon>Nocardiaceae</taxon>
        <taxon>Nocardia</taxon>
    </lineage>
</organism>
<dbReference type="Gene3D" id="1.10.600.10">
    <property type="entry name" value="Farnesyl Diphosphate Synthase"/>
    <property type="match status" value="2"/>
</dbReference>
<gene>
    <name evidence="3" type="ORF">D5S18_14505</name>
</gene>
<dbReference type="InterPro" id="IPR008949">
    <property type="entry name" value="Isoprenoid_synthase_dom_sf"/>
</dbReference>
<dbReference type="Pfam" id="PF19086">
    <property type="entry name" value="Terpene_syn_C_2"/>
    <property type="match status" value="2"/>
</dbReference>
<evidence type="ECO:0000313" key="3">
    <source>
        <dbReference type="EMBL" id="RJO75657.1"/>
    </source>
</evidence>
<evidence type="ECO:0000256" key="2">
    <source>
        <dbReference type="RuleBase" id="RU366034"/>
    </source>
</evidence>
<comment type="similarity">
    <text evidence="2">Belongs to the terpene synthase family.</text>
</comment>
<comment type="caution">
    <text evidence="3">The sequence shown here is derived from an EMBL/GenBank/DDBJ whole genome shotgun (WGS) entry which is preliminary data.</text>
</comment>
<protein>
    <recommendedName>
        <fullName evidence="2">Terpene synthase</fullName>
        <ecNumber evidence="2">4.2.3.-</ecNumber>
    </recommendedName>
</protein>
<dbReference type="SUPFAM" id="SSF48576">
    <property type="entry name" value="Terpenoid synthases"/>
    <property type="match status" value="2"/>
</dbReference>
<reference evidence="3 4" key="1">
    <citation type="submission" date="2018-09" db="EMBL/GenBank/DDBJ databases">
        <title>YIM PH21274 draft genome.</title>
        <authorList>
            <person name="Miao C."/>
        </authorList>
    </citation>
    <scope>NUCLEOTIDE SEQUENCE [LARGE SCALE GENOMIC DNA]</scope>
    <source>
        <strain evidence="3 4">YIM PH 21724</strain>
    </source>
</reference>
<dbReference type="PANTHER" id="PTHR35201:SF4">
    <property type="entry name" value="BETA-PINACENE SYNTHASE-RELATED"/>
    <property type="match status" value="1"/>
</dbReference>
<comment type="cofactor">
    <cofactor evidence="2">
        <name>Mg(2+)</name>
        <dbReference type="ChEBI" id="CHEBI:18420"/>
    </cofactor>
</comment>
<dbReference type="SFLD" id="SFLDS00005">
    <property type="entry name" value="Isoprenoid_Synthase_Type_I"/>
    <property type="match status" value="1"/>
</dbReference>
<sequence>MEPFQLPEFYMSYPARLNPHVAAARAHTREWAREMGFFEDQQGVHIWSEQDLERHDYGLLCAYTHPDCDERELNLITDWYTWVFYFDDHFLELYKRTRDTAGAKQYLDRLRDFTPVGGGAPPEPTNPVERGLADLWTRTAPAMSPAWQRRFAASNWALLVESRWELANIAAGRIANPIEYFEMRRKVGGAPWSADLVEHAAGAELPPRLVDSRPLRVLRDTFADAVHLRNDIFSYEREVRQEGENANAILVVENYFGYPTQRAATAVNDMVTSRMQQFEHTALTEVPALLIESAATPQEQWAVAAYVKGLQDWQSGGHEWHMRSSRYMNAHANTERVGLPFLSATIGLTKPSLDSLGPKRVKQFPPSLVEHAGSSGTQGLSLPFEVRINPLLDAAREHTVRWAQEIGLFEPVPGAARPLWRERDLRDFDFALATAGMGPDAGQADLDTATDWLTWGTYIDDYYLEVFGHGRDVAGAKAQGARLLEFVPVDLGAAPIPLTCMERGLAELWPRTTAAMGTAQRERFRRALAQFFAGLTWETSNFALNRIPDPIDQIEMRRLAFGGDLTMGLARLSYDGGVSDEVEQSRTVRDMNTIACDVAMLTNCLFSYQKEIRFEGDPHNTVRVLRNFFDCEHAEAERLVGILISTRVEQFQRLVEHELPALYAEYELDRRARQDLTRRAANLRDYMAGILNWHQGCRRYTEPELLRRFRPELFGSGLGARTPGLGAARLDALTARMGEPFRSPTGAPS</sequence>
<dbReference type="EMBL" id="QZFU01000018">
    <property type="protein sequence ID" value="RJO75657.1"/>
    <property type="molecule type" value="Genomic_DNA"/>
</dbReference>
<keyword evidence="4" id="KW-1185">Reference proteome</keyword>
<dbReference type="AlphaFoldDB" id="A0A3A4L1A2"/>
<keyword evidence="1 2" id="KW-0456">Lyase</keyword>
<keyword evidence="2" id="KW-0460">Magnesium</keyword>
<accession>A0A3A4L1A2</accession>
<dbReference type="SFLD" id="SFLDG01020">
    <property type="entry name" value="Terpene_Cyclase_Like_2"/>
    <property type="match status" value="1"/>
</dbReference>
<dbReference type="OrthoDB" id="2989600at2"/>
<name>A0A3A4L1A2_9NOCA</name>
<dbReference type="InterPro" id="IPR034686">
    <property type="entry name" value="Terpene_cyclase-like_2"/>
</dbReference>
<keyword evidence="2" id="KW-0479">Metal-binding</keyword>
<dbReference type="GO" id="GO:0010333">
    <property type="term" value="F:terpene synthase activity"/>
    <property type="evidence" value="ECO:0007669"/>
    <property type="project" value="InterPro"/>
</dbReference>
<dbReference type="GO" id="GO:0046872">
    <property type="term" value="F:metal ion binding"/>
    <property type="evidence" value="ECO:0007669"/>
    <property type="project" value="UniProtKB-KW"/>
</dbReference>
<proteinExistence type="inferred from homology"/>
<dbReference type="EC" id="4.2.3.-" evidence="2"/>
<evidence type="ECO:0000313" key="4">
    <source>
        <dbReference type="Proteomes" id="UP000266677"/>
    </source>
</evidence>
<dbReference type="Proteomes" id="UP000266677">
    <property type="component" value="Unassembled WGS sequence"/>
</dbReference>
<dbReference type="PANTHER" id="PTHR35201">
    <property type="entry name" value="TERPENE SYNTHASE"/>
    <property type="match status" value="1"/>
</dbReference>
<evidence type="ECO:0000256" key="1">
    <source>
        <dbReference type="ARBA" id="ARBA00023239"/>
    </source>
</evidence>